<protein>
    <recommendedName>
        <fullName evidence="3">Antifreeze protein</fullName>
    </recommendedName>
</protein>
<reference evidence="1 2" key="1">
    <citation type="submission" date="2024-09" db="EMBL/GenBank/DDBJ databases">
        <authorList>
            <person name="Sun Q."/>
            <person name="Mori K."/>
        </authorList>
    </citation>
    <scope>NUCLEOTIDE SEQUENCE [LARGE SCALE GENOMIC DNA]</scope>
    <source>
        <strain evidence="1 2">CCM 7706</strain>
    </source>
</reference>
<evidence type="ECO:0000313" key="1">
    <source>
        <dbReference type="EMBL" id="MFC0205937.1"/>
    </source>
</evidence>
<evidence type="ECO:0008006" key="3">
    <source>
        <dbReference type="Google" id="ProtNLM"/>
    </source>
</evidence>
<dbReference type="EMBL" id="JBHLWK010000021">
    <property type="protein sequence ID" value="MFC0205937.1"/>
    <property type="molecule type" value="Genomic_DNA"/>
</dbReference>
<comment type="caution">
    <text evidence="1">The sequence shown here is derived from an EMBL/GenBank/DDBJ whole genome shotgun (WGS) entry which is preliminary data.</text>
</comment>
<keyword evidence="2" id="KW-1185">Reference proteome</keyword>
<dbReference type="RefSeq" id="WP_379488669.1">
    <property type="nucleotide sequence ID" value="NZ_JBHLWK010000021.1"/>
</dbReference>
<sequence length="96" mass="10955">MPRNPAADWMKLAHDSYWLWAESMVVVGMRTTDMMTGRGSDRENALMVSEKVKAAAEVGMMWATAGLAAPERNVHKVVRHYRRKVAANRRRLARRS</sequence>
<accession>A0ABV6CZZ7</accession>
<organism evidence="1 2">
    <name type="scientific">Novosphingobium soli</name>
    <dbReference type="NCBI Taxonomy" id="574956"/>
    <lineage>
        <taxon>Bacteria</taxon>
        <taxon>Pseudomonadati</taxon>
        <taxon>Pseudomonadota</taxon>
        <taxon>Alphaproteobacteria</taxon>
        <taxon>Sphingomonadales</taxon>
        <taxon>Sphingomonadaceae</taxon>
        <taxon>Novosphingobium</taxon>
    </lineage>
</organism>
<evidence type="ECO:0000313" key="2">
    <source>
        <dbReference type="Proteomes" id="UP001589798"/>
    </source>
</evidence>
<name>A0ABV6CZZ7_9SPHN</name>
<dbReference type="Proteomes" id="UP001589798">
    <property type="component" value="Unassembled WGS sequence"/>
</dbReference>
<proteinExistence type="predicted"/>
<gene>
    <name evidence="1" type="ORF">ACFFJC_16855</name>
</gene>